<evidence type="ECO:0000256" key="1">
    <source>
        <dbReference type="ARBA" id="ARBA00022741"/>
    </source>
</evidence>
<comment type="caution">
    <text evidence="4">The sequence shown here is derived from an EMBL/GenBank/DDBJ whole genome shotgun (WGS) entry which is preliminary data.</text>
</comment>
<reference evidence="4" key="1">
    <citation type="submission" date="2020-08" db="EMBL/GenBank/DDBJ databases">
        <authorList>
            <person name="Hu Y."/>
            <person name="Nguyen S.V."/>
            <person name="Li F."/>
            <person name="Fanning S."/>
        </authorList>
    </citation>
    <scope>NUCLEOTIDE SEQUENCE</scope>
    <source>
        <strain evidence="4">SYSU D8009</strain>
    </source>
</reference>
<dbReference type="SUPFAM" id="SSF52540">
    <property type="entry name" value="P-loop containing nucleoside triphosphate hydrolases"/>
    <property type="match status" value="1"/>
</dbReference>
<accession>A0A9X0UET1</accession>
<dbReference type="GO" id="GO:0009898">
    <property type="term" value="C:cytoplasmic side of plasma membrane"/>
    <property type="evidence" value="ECO:0007669"/>
    <property type="project" value="TreeGrafter"/>
</dbReference>
<protein>
    <submittedName>
        <fullName evidence="4">AAA family ATPase</fullName>
    </submittedName>
</protein>
<dbReference type="InterPro" id="IPR050625">
    <property type="entry name" value="ParA/MinD_ATPase"/>
</dbReference>
<dbReference type="AlphaFoldDB" id="A0A9X0UET1"/>
<dbReference type="RefSeq" id="WP_186771866.1">
    <property type="nucleotide sequence ID" value="NZ_JACOMF010000023.1"/>
</dbReference>
<name>A0A9X0UET1_9PROT</name>
<dbReference type="InterPro" id="IPR027417">
    <property type="entry name" value="P-loop_NTPase"/>
</dbReference>
<dbReference type="GO" id="GO:0005524">
    <property type="term" value="F:ATP binding"/>
    <property type="evidence" value="ECO:0007669"/>
    <property type="project" value="UniProtKB-KW"/>
</dbReference>
<dbReference type="GO" id="GO:0051782">
    <property type="term" value="P:negative regulation of cell division"/>
    <property type="evidence" value="ECO:0007669"/>
    <property type="project" value="TreeGrafter"/>
</dbReference>
<dbReference type="GO" id="GO:0005829">
    <property type="term" value="C:cytosol"/>
    <property type="evidence" value="ECO:0007669"/>
    <property type="project" value="TreeGrafter"/>
</dbReference>
<dbReference type="Proteomes" id="UP000600101">
    <property type="component" value="Unassembled WGS sequence"/>
</dbReference>
<dbReference type="GO" id="GO:0016887">
    <property type="term" value="F:ATP hydrolysis activity"/>
    <property type="evidence" value="ECO:0007669"/>
    <property type="project" value="TreeGrafter"/>
</dbReference>
<dbReference type="Gene3D" id="3.40.50.300">
    <property type="entry name" value="P-loop containing nucleotide triphosphate hydrolases"/>
    <property type="match status" value="1"/>
</dbReference>
<dbReference type="InterPro" id="IPR002586">
    <property type="entry name" value="CobQ/CobB/MinD/ParA_Nub-bd_dom"/>
</dbReference>
<dbReference type="Pfam" id="PF01656">
    <property type="entry name" value="CbiA"/>
    <property type="match status" value="1"/>
</dbReference>
<dbReference type="PANTHER" id="PTHR43384">
    <property type="entry name" value="SEPTUM SITE-DETERMINING PROTEIN MIND HOMOLOG, CHLOROPLASTIC-RELATED"/>
    <property type="match status" value="1"/>
</dbReference>
<keyword evidence="2" id="KW-0067">ATP-binding</keyword>
<evidence type="ECO:0000259" key="3">
    <source>
        <dbReference type="Pfam" id="PF01656"/>
    </source>
</evidence>
<dbReference type="InterPro" id="IPR025501">
    <property type="entry name" value="MinD_FleN"/>
</dbReference>
<proteinExistence type="predicted"/>
<evidence type="ECO:0000313" key="4">
    <source>
        <dbReference type="EMBL" id="MBC4017098.1"/>
    </source>
</evidence>
<dbReference type="EMBL" id="JACOMF010000023">
    <property type="protein sequence ID" value="MBC4017098.1"/>
    <property type="molecule type" value="Genomic_DNA"/>
</dbReference>
<dbReference type="PANTHER" id="PTHR43384:SF4">
    <property type="entry name" value="CELLULOSE BIOSYNTHESIS PROTEIN BCSQ-RELATED"/>
    <property type="match status" value="1"/>
</dbReference>
<dbReference type="PIRSF" id="PIRSF003092">
    <property type="entry name" value="MinD"/>
    <property type="match status" value="1"/>
</dbReference>
<feature type="domain" description="CobQ/CobB/MinD/ParA nucleotide binding" evidence="3">
    <location>
        <begin position="10"/>
        <end position="226"/>
    </location>
</feature>
<evidence type="ECO:0000256" key="2">
    <source>
        <dbReference type="ARBA" id="ARBA00022840"/>
    </source>
</evidence>
<evidence type="ECO:0000313" key="5">
    <source>
        <dbReference type="Proteomes" id="UP000600101"/>
    </source>
</evidence>
<gene>
    <name evidence="4" type="ORF">H7965_17430</name>
</gene>
<sequence length="256" mass="26230">MTPPAAGRILAIASGKGGVGKTWLAITLAQALARSGRRVLLVDADLGLANVDVQLGLDPAADIAGVILGGQALAEAVVPHPGGFDILAGRSGSGALAVVGSEGFARLLVALRGAAGLWQEVVIDLGAGLDQGVRRLAAAADLLLVVATEEPTSLTDAYAVLKLHRRDRPGGAASVVVNQARDAAGGERTWQALDRACRGFLGAGVPLAGVIRRDPKVPEAIRRQTPLLTRHPDCVAARDVEALTTRLASPTQVPCR</sequence>
<organism evidence="4 5">
    <name type="scientific">Siccirubricoccus deserti</name>
    <dbReference type="NCBI Taxonomy" id="2013562"/>
    <lineage>
        <taxon>Bacteria</taxon>
        <taxon>Pseudomonadati</taxon>
        <taxon>Pseudomonadota</taxon>
        <taxon>Alphaproteobacteria</taxon>
        <taxon>Acetobacterales</taxon>
        <taxon>Roseomonadaceae</taxon>
        <taxon>Siccirubricoccus</taxon>
    </lineage>
</organism>
<keyword evidence="1" id="KW-0547">Nucleotide-binding</keyword>
<keyword evidence="5" id="KW-1185">Reference proteome</keyword>